<reference evidence="1 2" key="1">
    <citation type="journal article" date="2018" name="Sci. Rep.">
        <title>Genomic signatures of local adaptation to the degree of environmental predictability in rotifers.</title>
        <authorList>
            <person name="Franch-Gras L."/>
            <person name="Hahn C."/>
            <person name="Garcia-Roger E.M."/>
            <person name="Carmona M.J."/>
            <person name="Serra M."/>
            <person name="Gomez A."/>
        </authorList>
    </citation>
    <scope>NUCLEOTIDE SEQUENCE [LARGE SCALE GENOMIC DNA]</scope>
    <source>
        <strain evidence="1">HYR1</strain>
    </source>
</reference>
<dbReference type="Proteomes" id="UP000276133">
    <property type="component" value="Unassembled WGS sequence"/>
</dbReference>
<comment type="caution">
    <text evidence="1">The sequence shown here is derived from an EMBL/GenBank/DDBJ whole genome shotgun (WGS) entry which is preliminary data.</text>
</comment>
<keyword evidence="2" id="KW-1185">Reference proteome</keyword>
<dbReference type="EMBL" id="REGN01001975">
    <property type="protein sequence ID" value="RNA31188.1"/>
    <property type="molecule type" value="Genomic_DNA"/>
</dbReference>
<sequence>MILSLLIPRKLKLNPLLVLEFIHTTIYCKLKLIRVPMTKTNIILLKFSELFISKLFLFD</sequence>
<organism evidence="1 2">
    <name type="scientific">Brachionus plicatilis</name>
    <name type="common">Marine rotifer</name>
    <name type="synonym">Brachionus muelleri</name>
    <dbReference type="NCBI Taxonomy" id="10195"/>
    <lineage>
        <taxon>Eukaryota</taxon>
        <taxon>Metazoa</taxon>
        <taxon>Spiralia</taxon>
        <taxon>Gnathifera</taxon>
        <taxon>Rotifera</taxon>
        <taxon>Eurotatoria</taxon>
        <taxon>Monogononta</taxon>
        <taxon>Pseudotrocha</taxon>
        <taxon>Ploima</taxon>
        <taxon>Brachionidae</taxon>
        <taxon>Brachionus</taxon>
    </lineage>
</organism>
<gene>
    <name evidence="1" type="ORF">BpHYR1_015939</name>
</gene>
<protein>
    <submittedName>
        <fullName evidence="1">Uncharacterized protein</fullName>
    </submittedName>
</protein>
<evidence type="ECO:0000313" key="1">
    <source>
        <dbReference type="EMBL" id="RNA31188.1"/>
    </source>
</evidence>
<accession>A0A3M7S6F4</accession>
<evidence type="ECO:0000313" key="2">
    <source>
        <dbReference type="Proteomes" id="UP000276133"/>
    </source>
</evidence>
<name>A0A3M7S6F4_BRAPC</name>
<dbReference type="AlphaFoldDB" id="A0A3M7S6F4"/>
<proteinExistence type="predicted"/>